<dbReference type="InterPro" id="IPR029058">
    <property type="entry name" value="AB_hydrolase_fold"/>
</dbReference>
<dbReference type="RefSeq" id="WP_142094953.1">
    <property type="nucleotide sequence ID" value="NZ_VIGH01000001.1"/>
</dbReference>
<evidence type="ECO:0000313" key="3">
    <source>
        <dbReference type="EMBL" id="TQF74869.1"/>
    </source>
</evidence>
<keyword evidence="4" id="KW-1185">Reference proteome</keyword>
<feature type="region of interest" description="Disordered" evidence="1">
    <location>
        <begin position="170"/>
        <end position="196"/>
    </location>
</feature>
<dbReference type="EMBL" id="VIGH01000001">
    <property type="protein sequence ID" value="TQF74869.1"/>
    <property type="molecule type" value="Genomic_DNA"/>
</dbReference>
<feature type="domain" description="DUF1023" evidence="2">
    <location>
        <begin position="303"/>
        <end position="490"/>
    </location>
</feature>
<evidence type="ECO:0000256" key="1">
    <source>
        <dbReference type="SAM" id="MobiDB-lite"/>
    </source>
</evidence>
<dbReference type="Pfam" id="PF06259">
    <property type="entry name" value="Abhydrolase_8"/>
    <property type="match status" value="1"/>
</dbReference>
<dbReference type="AlphaFoldDB" id="A0A541BRE9"/>
<dbReference type="OrthoDB" id="5969911at2"/>
<comment type="caution">
    <text evidence="3">The sequence shown here is derived from an EMBL/GenBank/DDBJ whole genome shotgun (WGS) entry which is preliminary data.</text>
</comment>
<evidence type="ECO:0000259" key="2">
    <source>
        <dbReference type="Pfam" id="PF06259"/>
    </source>
</evidence>
<dbReference type="SUPFAM" id="SSF53474">
    <property type="entry name" value="alpha/beta-Hydrolases"/>
    <property type="match status" value="1"/>
</dbReference>
<evidence type="ECO:0000313" key="4">
    <source>
        <dbReference type="Proteomes" id="UP000316256"/>
    </source>
</evidence>
<name>A0A541BRE9_9NOCA</name>
<dbReference type="InterPro" id="IPR010427">
    <property type="entry name" value="DUF1023"/>
</dbReference>
<dbReference type="Proteomes" id="UP000316256">
    <property type="component" value="Unassembled WGS sequence"/>
</dbReference>
<proteinExistence type="predicted"/>
<accession>A0A541BRE9</accession>
<reference evidence="3 4" key="1">
    <citation type="submission" date="2019-06" db="EMBL/GenBank/DDBJ databases">
        <title>Rhodococcus spaelei sp. nov., isolated from a cave.</title>
        <authorList>
            <person name="Lee S.D."/>
        </authorList>
    </citation>
    <scope>NUCLEOTIDE SEQUENCE [LARGE SCALE GENOMIC DNA]</scope>
    <source>
        <strain evidence="3 4">C9-5</strain>
    </source>
</reference>
<sequence length="601" mass="62144">MRPTLGRLRGWNPDSLAAAATRLAAGSRAYAIAVAAADRLVRDAARYWTGAAADAAVARSGREFASATVVSGVSERIATALESGAASIGAARAAALEVADHASADLGLHVTDDGRVNAPRVPWTSGLVAGALVQARLNESARVCQARLSAALDSVDEADRALARELRRGAADLTDHPAAPTAAATPPPKTATPEQNSRYWSGLSQEQRRWVLAEHPDWVGTSDGIPARVRDAANRSVLAADRRRIEQRIAELRSGAVEFGRSGIAGQLAWAEFADARSRLAEIAAVERTVDRPDRQLLVYRDAGRHLQAAVAVGDVDIADHVAVYTPGVNANVADGLDGYTSAVERLRAETARQLDAAGRGDEDVATIAWLDYRAPQLDPDHPLAAAVDAVRDLGGLHGAEAGGERLAAFLAGITASRADAPHLTALGHSYGSTTTGLALRHGGTGVDDVVFLGSPGIGTDDVGDLGLAPGRVYVAEAHGDPIADLAAFGADPNRMAGVTSLSTAAGTTSDGQERAGARGHSQYLDDNTLSQYNLGAVVGALPGHVVEGTDAGIADWVPGSILNDLRDKVFGAGLDLGDLLGLPGGVRLPCPQADERGEQP</sequence>
<protein>
    <recommendedName>
        <fullName evidence="2">DUF1023 domain-containing protein</fullName>
    </recommendedName>
</protein>
<gene>
    <name evidence="3" type="ORF">FK531_02000</name>
</gene>
<organism evidence="3 4">
    <name type="scientific">Rhodococcus spelaei</name>
    <dbReference type="NCBI Taxonomy" id="2546320"/>
    <lineage>
        <taxon>Bacteria</taxon>
        <taxon>Bacillati</taxon>
        <taxon>Actinomycetota</taxon>
        <taxon>Actinomycetes</taxon>
        <taxon>Mycobacteriales</taxon>
        <taxon>Nocardiaceae</taxon>
        <taxon>Rhodococcus</taxon>
    </lineage>
</organism>